<dbReference type="STRING" id="454130.A0A0U5GIW9"/>
<evidence type="ECO:0000313" key="1">
    <source>
        <dbReference type="EMBL" id="CEL11798.1"/>
    </source>
</evidence>
<dbReference type="AlphaFoldDB" id="A0A0U5GIW9"/>
<protein>
    <submittedName>
        <fullName evidence="1">Uncharacterized protein</fullName>
    </submittedName>
</protein>
<dbReference type="OrthoDB" id="4489538at2759"/>
<dbReference type="Proteomes" id="UP000054771">
    <property type="component" value="Unassembled WGS sequence"/>
</dbReference>
<gene>
    <name evidence="1" type="ORF">ASPCAL14894</name>
</gene>
<keyword evidence="2" id="KW-1185">Reference proteome</keyword>
<reference evidence="2" key="1">
    <citation type="journal article" date="2016" name="Genome Announc.">
        <title>Draft genome sequences of fungus Aspergillus calidoustus.</title>
        <authorList>
            <person name="Horn F."/>
            <person name="Linde J."/>
            <person name="Mattern D.J."/>
            <person name="Walther G."/>
            <person name="Guthke R."/>
            <person name="Scherlach K."/>
            <person name="Martin K."/>
            <person name="Brakhage A.A."/>
            <person name="Petzke L."/>
            <person name="Valiante V."/>
        </authorList>
    </citation>
    <scope>NUCLEOTIDE SEQUENCE [LARGE SCALE GENOMIC DNA]</scope>
    <source>
        <strain evidence="2">SF006504</strain>
    </source>
</reference>
<evidence type="ECO:0000313" key="2">
    <source>
        <dbReference type="Proteomes" id="UP000054771"/>
    </source>
</evidence>
<sequence length="296" mass="33687">MRGLREFVAGQVSRAQVELAGLFLLHEEEAREEVVPRLALHELQDDPTNNTRGWNFLRDPRTRKALPTHGDRWLLDRVLGADWLREEFLEYLQQVDGFLQRLLLLVHITSGQPARATELLGLRHRNTLQGRHQNIFIEHGLVSTVTTYHKGYSISNTTKIIHRYLPKAVSELVVYYLWLILPFREALERLARGHHGPASAFLWPAAAGGGDQGGSWPSERLRKVLQQEAQAHLQTKLNILTQKGWCRIPILELGFARDWHLIGHSQLHFAYPGPGMAVYPALTSPRWIVLKPGTAA</sequence>
<proteinExistence type="predicted"/>
<name>A0A0U5GIW9_ASPCI</name>
<accession>A0A0U5GIW9</accession>
<organism evidence="1 2">
    <name type="scientific">Aspergillus calidoustus</name>
    <dbReference type="NCBI Taxonomy" id="454130"/>
    <lineage>
        <taxon>Eukaryota</taxon>
        <taxon>Fungi</taxon>
        <taxon>Dikarya</taxon>
        <taxon>Ascomycota</taxon>
        <taxon>Pezizomycotina</taxon>
        <taxon>Eurotiomycetes</taxon>
        <taxon>Eurotiomycetidae</taxon>
        <taxon>Eurotiales</taxon>
        <taxon>Aspergillaceae</taxon>
        <taxon>Aspergillus</taxon>
        <taxon>Aspergillus subgen. Nidulantes</taxon>
    </lineage>
</organism>
<dbReference type="EMBL" id="CDMC01000032">
    <property type="protein sequence ID" value="CEL11798.1"/>
    <property type="molecule type" value="Genomic_DNA"/>
</dbReference>